<dbReference type="Proteomes" id="UP000001307">
    <property type="component" value="Unassembled WGS sequence"/>
</dbReference>
<dbReference type="Proteomes" id="UP000011014">
    <property type="component" value="Unassembled WGS sequence"/>
</dbReference>
<keyword evidence="4" id="KW-1185">Reference proteome</keyword>
<gene>
    <name evidence="2" type="ORF">GSOID_T00003452001</name>
    <name evidence="3" type="ORF">GSOID_T00024700001</name>
</gene>
<protein>
    <recommendedName>
        <fullName evidence="1">SERTA domain-containing protein</fullName>
    </recommendedName>
</protein>
<dbReference type="EMBL" id="FN654531">
    <property type="protein sequence ID" value="CBY34669.1"/>
    <property type="molecule type" value="Genomic_DNA"/>
</dbReference>
<dbReference type="InterPro" id="IPR009263">
    <property type="entry name" value="SERTA_dom"/>
</dbReference>
<sequence>MNIVPEQAHEESVEALLAFTVDKRQRNAEAASPELRKEALLSNTVRQAHQIL</sequence>
<accession>E4X7B9</accession>
<evidence type="ECO:0000313" key="3">
    <source>
        <dbReference type="EMBL" id="CBY34669.1"/>
    </source>
</evidence>
<reference evidence="2" key="1">
    <citation type="journal article" date="2010" name="Science">
        <title>Plasticity of animal genome architecture unmasked by rapid evolution of a pelagic tunicate.</title>
        <authorList>
            <person name="Denoeud F."/>
            <person name="Henriet S."/>
            <person name="Mungpakdee S."/>
            <person name="Aury J.M."/>
            <person name="Da Silva C."/>
            <person name="Brinkmann H."/>
            <person name="Mikhaleva J."/>
            <person name="Olsen L.C."/>
            <person name="Jubin C."/>
            <person name="Canestro C."/>
            <person name="Bouquet J.M."/>
            <person name="Danks G."/>
            <person name="Poulain J."/>
            <person name="Campsteijn C."/>
            <person name="Adamski M."/>
            <person name="Cross I."/>
            <person name="Yadetie F."/>
            <person name="Muffato M."/>
            <person name="Louis A."/>
            <person name="Butcher S."/>
            <person name="Tsagkogeorga G."/>
            <person name="Konrad A."/>
            <person name="Singh S."/>
            <person name="Jensen M.F."/>
            <person name="Cong E.H."/>
            <person name="Eikeseth-Otteraa H."/>
            <person name="Noel B."/>
            <person name="Anthouard V."/>
            <person name="Porcel B.M."/>
            <person name="Kachouri-Lafond R."/>
            <person name="Nishino A."/>
            <person name="Ugolini M."/>
            <person name="Chourrout P."/>
            <person name="Nishida H."/>
            <person name="Aasland R."/>
            <person name="Huzurbazar S."/>
            <person name="Westhof E."/>
            <person name="Delsuc F."/>
            <person name="Lehrach H."/>
            <person name="Reinhardt R."/>
            <person name="Weissenbach J."/>
            <person name="Roy S.W."/>
            <person name="Artiguenave F."/>
            <person name="Postlethwait J.H."/>
            <person name="Manak J.R."/>
            <person name="Thompson E.M."/>
            <person name="Jaillon O."/>
            <person name="Du Pasquier L."/>
            <person name="Boudinot P."/>
            <person name="Liberles D.A."/>
            <person name="Volff J.N."/>
            <person name="Philippe H."/>
            <person name="Lenhard B."/>
            <person name="Roest Crollius H."/>
            <person name="Wincker P."/>
            <person name="Chourrout D."/>
        </authorList>
    </citation>
    <scope>NUCLEOTIDE SEQUENCE [LARGE SCALE GENOMIC DNA]</scope>
</reference>
<dbReference type="PROSITE" id="PS51053">
    <property type="entry name" value="SERTA"/>
    <property type="match status" value="1"/>
</dbReference>
<proteinExistence type="predicted"/>
<organism evidence="2">
    <name type="scientific">Oikopleura dioica</name>
    <name type="common">Tunicate</name>
    <dbReference type="NCBI Taxonomy" id="34765"/>
    <lineage>
        <taxon>Eukaryota</taxon>
        <taxon>Metazoa</taxon>
        <taxon>Chordata</taxon>
        <taxon>Tunicata</taxon>
        <taxon>Appendicularia</taxon>
        <taxon>Copelata</taxon>
        <taxon>Oikopleuridae</taxon>
        <taxon>Oikopleura</taxon>
    </lineage>
</organism>
<name>E4X7B9_OIKDI</name>
<evidence type="ECO:0000259" key="1">
    <source>
        <dbReference type="PROSITE" id="PS51053"/>
    </source>
</evidence>
<dbReference type="EMBL" id="FN653028">
    <property type="protein sequence ID" value="CBY18591.1"/>
    <property type="molecule type" value="Genomic_DNA"/>
</dbReference>
<evidence type="ECO:0000313" key="4">
    <source>
        <dbReference type="Proteomes" id="UP000001307"/>
    </source>
</evidence>
<dbReference type="AlphaFoldDB" id="E4X7B9"/>
<feature type="domain" description="SERTA" evidence="1">
    <location>
        <begin position="9"/>
        <end position="52"/>
    </location>
</feature>
<dbReference type="InParanoid" id="E4X7B9"/>
<evidence type="ECO:0000313" key="2">
    <source>
        <dbReference type="EMBL" id="CBY18591.1"/>
    </source>
</evidence>